<evidence type="ECO:0000256" key="1">
    <source>
        <dbReference type="SAM" id="MobiDB-lite"/>
    </source>
</evidence>
<dbReference type="Proteomes" id="UP000093629">
    <property type="component" value="Unassembled WGS sequence"/>
</dbReference>
<dbReference type="AlphaFoldDB" id="A0A1A3N3U2"/>
<gene>
    <name evidence="3" type="ORF">A5636_06565</name>
</gene>
<feature type="transmembrane region" description="Helical" evidence="2">
    <location>
        <begin position="71"/>
        <end position="92"/>
    </location>
</feature>
<keyword evidence="4" id="KW-1185">Reference proteome</keyword>
<reference evidence="3 4" key="1">
    <citation type="submission" date="2016-06" db="EMBL/GenBank/DDBJ databases">
        <authorList>
            <person name="Kjaerup R.B."/>
            <person name="Dalgaard T.S."/>
            <person name="Juul-Madsen H.R."/>
        </authorList>
    </citation>
    <scope>NUCLEOTIDE SEQUENCE [LARGE SCALE GENOMIC DNA]</scope>
    <source>
        <strain evidence="3 4">1245139.5</strain>
    </source>
</reference>
<keyword evidence="2" id="KW-0812">Transmembrane</keyword>
<feature type="transmembrane region" description="Helical" evidence="2">
    <location>
        <begin position="6"/>
        <end position="29"/>
    </location>
</feature>
<feature type="region of interest" description="Disordered" evidence="1">
    <location>
        <begin position="99"/>
        <end position="127"/>
    </location>
</feature>
<evidence type="ECO:0000313" key="3">
    <source>
        <dbReference type="EMBL" id="OBK15042.1"/>
    </source>
</evidence>
<sequence length="127" mass="13925">MTHRQIYIGIAGLVLALIGAGALLFPVYLDQFDIYGMKINCGNGIGTVMVQTQVEGETAQRCGTALLVRRLWAIPTLVLGWLLVTGFLVMWVRDGQREPDPAAEPPHYVPHPEIAGPTTRRWNEGAS</sequence>
<evidence type="ECO:0008006" key="5">
    <source>
        <dbReference type="Google" id="ProtNLM"/>
    </source>
</evidence>
<protein>
    <recommendedName>
        <fullName evidence="5">Transmembrane protein</fullName>
    </recommendedName>
</protein>
<proteinExistence type="predicted"/>
<evidence type="ECO:0000313" key="4">
    <source>
        <dbReference type="Proteomes" id="UP000093629"/>
    </source>
</evidence>
<organism evidence="3 4">
    <name type="scientific">Mycobacterium asiaticum</name>
    <dbReference type="NCBI Taxonomy" id="1790"/>
    <lineage>
        <taxon>Bacteria</taxon>
        <taxon>Bacillati</taxon>
        <taxon>Actinomycetota</taxon>
        <taxon>Actinomycetes</taxon>
        <taxon>Mycobacteriales</taxon>
        <taxon>Mycobacteriaceae</taxon>
        <taxon>Mycobacterium</taxon>
    </lineage>
</organism>
<comment type="caution">
    <text evidence="3">The sequence shown here is derived from an EMBL/GenBank/DDBJ whole genome shotgun (WGS) entry which is preliminary data.</text>
</comment>
<name>A0A1A3N3U2_MYCAS</name>
<keyword evidence="2" id="KW-1133">Transmembrane helix</keyword>
<accession>A0A1A3N3U2</accession>
<keyword evidence="2" id="KW-0472">Membrane</keyword>
<dbReference type="RefSeq" id="WP_065159201.1">
    <property type="nucleotide sequence ID" value="NZ_LZLQ01000090.1"/>
</dbReference>
<dbReference type="EMBL" id="LZLQ01000090">
    <property type="protein sequence ID" value="OBK15042.1"/>
    <property type="molecule type" value="Genomic_DNA"/>
</dbReference>
<evidence type="ECO:0000256" key="2">
    <source>
        <dbReference type="SAM" id="Phobius"/>
    </source>
</evidence>